<proteinExistence type="predicted"/>
<dbReference type="PANTHER" id="PTHR37984">
    <property type="entry name" value="PROTEIN CBG26694"/>
    <property type="match status" value="1"/>
</dbReference>
<name>A0A9Q3FKM0_9BASI</name>
<dbReference type="InterPro" id="IPR036397">
    <property type="entry name" value="RNaseH_sf"/>
</dbReference>
<gene>
    <name evidence="3" type="ORF">O181_078776</name>
</gene>
<keyword evidence="1" id="KW-0694">RNA-binding</keyword>
<dbReference type="PROSITE" id="PS50994">
    <property type="entry name" value="INTEGRASE"/>
    <property type="match status" value="1"/>
</dbReference>
<dbReference type="InterPro" id="IPR001584">
    <property type="entry name" value="Integrase_cat-core"/>
</dbReference>
<dbReference type="GO" id="GO:0015074">
    <property type="term" value="P:DNA integration"/>
    <property type="evidence" value="ECO:0007669"/>
    <property type="project" value="InterPro"/>
</dbReference>
<dbReference type="PANTHER" id="PTHR37984:SF5">
    <property type="entry name" value="PROTEIN NYNRIN-LIKE"/>
    <property type="match status" value="1"/>
</dbReference>
<feature type="domain" description="Integrase catalytic" evidence="2">
    <location>
        <begin position="6"/>
        <end position="176"/>
    </location>
</feature>
<dbReference type="InterPro" id="IPR050951">
    <property type="entry name" value="Retrovirus_Pol_polyprotein"/>
</dbReference>
<dbReference type="EMBL" id="AVOT02043655">
    <property type="protein sequence ID" value="MBW0539061.1"/>
    <property type="molecule type" value="Genomic_DNA"/>
</dbReference>
<evidence type="ECO:0000259" key="2">
    <source>
        <dbReference type="PROSITE" id="PS50994"/>
    </source>
</evidence>
<evidence type="ECO:0000313" key="3">
    <source>
        <dbReference type="EMBL" id="MBW0539061.1"/>
    </source>
</evidence>
<accession>A0A9Q3FKM0</accession>
<dbReference type="InterPro" id="IPR012337">
    <property type="entry name" value="RNaseH-like_sf"/>
</dbReference>
<dbReference type="SUPFAM" id="SSF53098">
    <property type="entry name" value="Ribonuclease H-like"/>
    <property type="match status" value="1"/>
</dbReference>
<evidence type="ECO:0000256" key="1">
    <source>
        <dbReference type="ARBA" id="ARBA00022884"/>
    </source>
</evidence>
<dbReference type="Proteomes" id="UP000765509">
    <property type="component" value="Unassembled WGS sequence"/>
</dbReference>
<dbReference type="GO" id="GO:0003723">
    <property type="term" value="F:RNA binding"/>
    <property type="evidence" value="ECO:0007669"/>
    <property type="project" value="UniProtKB-KW"/>
</dbReference>
<dbReference type="GO" id="GO:0005634">
    <property type="term" value="C:nucleus"/>
    <property type="evidence" value="ECO:0007669"/>
    <property type="project" value="UniProtKB-ARBA"/>
</dbReference>
<dbReference type="AlphaFoldDB" id="A0A9Q3FKM0"/>
<sequence length="295" mass="33812">MIQIQEPKSPWEIIHMDWGTASPPGGDRSYNACLVLVDRYSKTPMFLACHKDDTAMDTAIMIWNKVISHTGLFQNIIRDRDPKFTPELWINLHNFFGTKLSFSTAYHPKTDGLAERMIQTLEDIIRRFCAYGLEFKDSDGFSHDWCTLIPALELEYETSIHYSTGKTPAMLEKGWNPRLPHDTLKKGLEDIHPTASIFKIMLDKARHHANRCMQDSFKYAKKRWDKSHTPPDFKIGDLVLVSTLNFNKIKGPKKLKDSFAEPFMIKALHGPNSVQLELTGELLGQAYQEQKCGNP</sequence>
<organism evidence="3 4">
    <name type="scientific">Austropuccinia psidii MF-1</name>
    <dbReference type="NCBI Taxonomy" id="1389203"/>
    <lineage>
        <taxon>Eukaryota</taxon>
        <taxon>Fungi</taxon>
        <taxon>Dikarya</taxon>
        <taxon>Basidiomycota</taxon>
        <taxon>Pucciniomycotina</taxon>
        <taxon>Pucciniomycetes</taxon>
        <taxon>Pucciniales</taxon>
        <taxon>Sphaerophragmiaceae</taxon>
        <taxon>Austropuccinia</taxon>
    </lineage>
</organism>
<evidence type="ECO:0000313" key="4">
    <source>
        <dbReference type="Proteomes" id="UP000765509"/>
    </source>
</evidence>
<keyword evidence="4" id="KW-1185">Reference proteome</keyword>
<reference evidence="3" key="1">
    <citation type="submission" date="2021-03" db="EMBL/GenBank/DDBJ databases">
        <title>Draft genome sequence of rust myrtle Austropuccinia psidii MF-1, a brazilian biotype.</title>
        <authorList>
            <person name="Quecine M.C."/>
            <person name="Pachon D.M.R."/>
            <person name="Bonatelli M.L."/>
            <person name="Correr F.H."/>
            <person name="Franceschini L.M."/>
            <person name="Leite T.F."/>
            <person name="Margarido G.R.A."/>
            <person name="Almeida C.A."/>
            <person name="Ferrarezi J.A."/>
            <person name="Labate C.A."/>
        </authorList>
    </citation>
    <scope>NUCLEOTIDE SEQUENCE</scope>
    <source>
        <strain evidence="3">MF-1</strain>
    </source>
</reference>
<comment type="caution">
    <text evidence="3">The sequence shown here is derived from an EMBL/GenBank/DDBJ whole genome shotgun (WGS) entry which is preliminary data.</text>
</comment>
<dbReference type="Gene3D" id="3.30.420.10">
    <property type="entry name" value="Ribonuclease H-like superfamily/Ribonuclease H"/>
    <property type="match status" value="1"/>
</dbReference>
<protein>
    <recommendedName>
        <fullName evidence="2">Integrase catalytic domain-containing protein</fullName>
    </recommendedName>
</protein>